<dbReference type="Gene3D" id="1.25.40.10">
    <property type="entry name" value="Tetratricopeptide repeat domain"/>
    <property type="match status" value="1"/>
</dbReference>
<dbReference type="EMBL" id="CAJOBJ010100055">
    <property type="protein sequence ID" value="CAF4583251.1"/>
    <property type="molecule type" value="Genomic_DNA"/>
</dbReference>
<evidence type="ECO:0000313" key="3">
    <source>
        <dbReference type="EMBL" id="CAF4583251.1"/>
    </source>
</evidence>
<evidence type="ECO:0000313" key="4">
    <source>
        <dbReference type="EMBL" id="CAF4617448.1"/>
    </source>
</evidence>
<dbReference type="Proteomes" id="UP000681720">
    <property type="component" value="Unassembled WGS sequence"/>
</dbReference>
<gene>
    <name evidence="4" type="ORF">BYL167_LOCUS40816</name>
    <name evidence="2" type="ORF">GIL414_LOCUS36228</name>
    <name evidence="3" type="ORF">GIL414_LOCUS38172</name>
</gene>
<evidence type="ECO:0008006" key="6">
    <source>
        <dbReference type="Google" id="ProtNLM"/>
    </source>
</evidence>
<dbReference type="SMART" id="SM00028">
    <property type="entry name" value="TPR"/>
    <property type="match status" value="1"/>
</dbReference>
<dbReference type="PROSITE" id="PS50005">
    <property type="entry name" value="TPR"/>
    <property type="match status" value="1"/>
</dbReference>
<comment type="caution">
    <text evidence="3">The sequence shown here is derived from an EMBL/GenBank/DDBJ whole genome shotgun (WGS) entry which is preliminary data.</text>
</comment>
<dbReference type="AlphaFoldDB" id="A0A8S2YS21"/>
<evidence type="ECO:0000313" key="5">
    <source>
        <dbReference type="Proteomes" id="UP000681720"/>
    </source>
</evidence>
<dbReference type="EMBL" id="CAJOBH010101899">
    <property type="protein sequence ID" value="CAF4617448.1"/>
    <property type="molecule type" value="Genomic_DNA"/>
</dbReference>
<dbReference type="SUPFAM" id="SSF48452">
    <property type="entry name" value="TPR-like"/>
    <property type="match status" value="1"/>
</dbReference>
<dbReference type="InterPro" id="IPR011990">
    <property type="entry name" value="TPR-like_helical_dom_sf"/>
</dbReference>
<name>A0A8S2YS21_9BILA</name>
<accession>A0A8S2YS21</accession>
<organism evidence="3 5">
    <name type="scientific">Rotaria magnacalcarata</name>
    <dbReference type="NCBI Taxonomy" id="392030"/>
    <lineage>
        <taxon>Eukaryota</taxon>
        <taxon>Metazoa</taxon>
        <taxon>Spiralia</taxon>
        <taxon>Gnathifera</taxon>
        <taxon>Rotifera</taxon>
        <taxon>Eurotatoria</taxon>
        <taxon>Bdelloidea</taxon>
        <taxon>Philodinida</taxon>
        <taxon>Philodinidae</taxon>
        <taxon>Rotaria</taxon>
    </lineage>
</organism>
<feature type="non-terminal residue" evidence="3">
    <location>
        <position position="1"/>
    </location>
</feature>
<sequence length="64" mass="7376">EELKSSCYYNLGSIHNQAGRTIEARKFYQKALDIRQAYLPLGHPDVTILQRLITLLPETLVEVF</sequence>
<evidence type="ECO:0000256" key="1">
    <source>
        <dbReference type="PROSITE-ProRule" id="PRU00339"/>
    </source>
</evidence>
<keyword evidence="1" id="KW-0802">TPR repeat</keyword>
<dbReference type="Pfam" id="PF13374">
    <property type="entry name" value="TPR_10"/>
    <property type="match status" value="1"/>
</dbReference>
<evidence type="ECO:0000313" key="2">
    <source>
        <dbReference type="EMBL" id="CAF4536299.1"/>
    </source>
</evidence>
<protein>
    <recommendedName>
        <fullName evidence="6">Tetratricopeptide repeat protein</fullName>
    </recommendedName>
</protein>
<dbReference type="InterPro" id="IPR019734">
    <property type="entry name" value="TPR_rpt"/>
</dbReference>
<reference evidence="3" key="1">
    <citation type="submission" date="2021-02" db="EMBL/GenBank/DDBJ databases">
        <authorList>
            <person name="Nowell W R."/>
        </authorList>
    </citation>
    <scope>NUCLEOTIDE SEQUENCE</scope>
</reference>
<proteinExistence type="predicted"/>
<dbReference type="EMBL" id="CAJOBJ010089657">
    <property type="protein sequence ID" value="CAF4536299.1"/>
    <property type="molecule type" value="Genomic_DNA"/>
</dbReference>
<dbReference type="Proteomes" id="UP000681967">
    <property type="component" value="Unassembled WGS sequence"/>
</dbReference>
<feature type="repeat" description="TPR" evidence="1">
    <location>
        <begin position="5"/>
        <end position="38"/>
    </location>
</feature>